<evidence type="ECO:0000313" key="11">
    <source>
        <dbReference type="Proteomes" id="UP000678317"/>
    </source>
</evidence>
<evidence type="ECO:0000256" key="9">
    <source>
        <dbReference type="SAM" id="Phobius"/>
    </source>
</evidence>
<accession>A0ABS3SKD1</accession>
<evidence type="ECO:0000256" key="2">
    <source>
        <dbReference type="ARBA" id="ARBA00009212"/>
    </source>
</evidence>
<evidence type="ECO:0000256" key="4">
    <source>
        <dbReference type="ARBA" id="ARBA00022475"/>
    </source>
</evidence>
<proteinExistence type="inferred from homology"/>
<gene>
    <name evidence="10" type="ORF">J4035_16300</name>
</gene>
<comment type="caution">
    <text evidence="10">The sequence shown here is derived from an EMBL/GenBank/DDBJ whole genome shotgun (WGS) entry which is preliminary data.</text>
</comment>
<protein>
    <submittedName>
        <fullName evidence="10">PH regulation protein F</fullName>
    </submittedName>
</protein>
<evidence type="ECO:0000313" key="10">
    <source>
        <dbReference type="EMBL" id="MBO3086205.1"/>
    </source>
</evidence>
<dbReference type="PANTHER" id="PTHR34702:SF1">
    <property type="entry name" value="NA(+)_H(+) ANTIPORTER SUBUNIT F"/>
    <property type="match status" value="1"/>
</dbReference>
<evidence type="ECO:0000256" key="3">
    <source>
        <dbReference type="ARBA" id="ARBA00022448"/>
    </source>
</evidence>
<feature type="region of interest" description="Disordered" evidence="8">
    <location>
        <begin position="103"/>
        <end position="136"/>
    </location>
</feature>
<comment type="subcellular location">
    <subcellularLocation>
        <location evidence="1">Cell membrane</location>
        <topology evidence="1">Multi-pass membrane protein</topology>
    </subcellularLocation>
</comment>
<feature type="transmembrane region" description="Helical" evidence="9">
    <location>
        <begin position="60"/>
        <end position="82"/>
    </location>
</feature>
<keyword evidence="4" id="KW-1003">Cell membrane</keyword>
<name>A0ABS3SKD1_9CELL</name>
<evidence type="ECO:0000256" key="1">
    <source>
        <dbReference type="ARBA" id="ARBA00004651"/>
    </source>
</evidence>
<evidence type="ECO:0000256" key="8">
    <source>
        <dbReference type="SAM" id="MobiDB-lite"/>
    </source>
</evidence>
<dbReference type="EMBL" id="JAGFBM010000009">
    <property type="protein sequence ID" value="MBO3086205.1"/>
    <property type="molecule type" value="Genomic_DNA"/>
</dbReference>
<dbReference type="RefSeq" id="WP_208213080.1">
    <property type="nucleotide sequence ID" value="NZ_CP074404.1"/>
</dbReference>
<keyword evidence="11" id="KW-1185">Reference proteome</keyword>
<sequence length="136" mass="14394">MNVVVVICGVLLTVGALLAIVRAEKGPSMLDRTIALDIVVTTMIAAVALYAAVNRRADVVPILVVLSLVGFVGSVTIARFAAVEPEGEGRVLTREEIAAMEAERIESETVAEESRRSGRRTSNDEHHGGGAEGEVR</sequence>
<keyword evidence="3" id="KW-0813">Transport</keyword>
<feature type="transmembrane region" description="Helical" evidence="9">
    <location>
        <begin position="33"/>
        <end position="53"/>
    </location>
</feature>
<reference evidence="10 11" key="1">
    <citation type="submission" date="2021-03" db="EMBL/GenBank/DDBJ databases">
        <title>novel species in genus Cellulomonas.</title>
        <authorList>
            <person name="Zhang G."/>
        </authorList>
    </citation>
    <scope>NUCLEOTIDE SEQUENCE [LARGE SCALE GENOMIC DNA]</scope>
    <source>
        <strain evidence="11">zg-ZUI188</strain>
    </source>
</reference>
<keyword evidence="5 9" id="KW-0812">Transmembrane</keyword>
<evidence type="ECO:0000256" key="6">
    <source>
        <dbReference type="ARBA" id="ARBA00022989"/>
    </source>
</evidence>
<keyword evidence="6 9" id="KW-1133">Transmembrane helix</keyword>
<keyword evidence="7 9" id="KW-0472">Membrane</keyword>
<dbReference type="Pfam" id="PF04066">
    <property type="entry name" value="MrpF_PhaF"/>
    <property type="match status" value="1"/>
</dbReference>
<dbReference type="Proteomes" id="UP000678317">
    <property type="component" value="Unassembled WGS sequence"/>
</dbReference>
<dbReference type="InterPro" id="IPR007208">
    <property type="entry name" value="MrpF/PhaF-like"/>
</dbReference>
<dbReference type="PANTHER" id="PTHR34702">
    <property type="entry name" value="NA(+)/H(+) ANTIPORTER SUBUNIT F1"/>
    <property type="match status" value="1"/>
</dbReference>
<comment type="similarity">
    <text evidence="2">Belongs to the CPA3 antiporters (TC 2.A.63) subunit F family.</text>
</comment>
<organism evidence="10 11">
    <name type="scientific">Cellulomonas fengjieae</name>
    <dbReference type="NCBI Taxonomy" id="2819978"/>
    <lineage>
        <taxon>Bacteria</taxon>
        <taxon>Bacillati</taxon>
        <taxon>Actinomycetota</taxon>
        <taxon>Actinomycetes</taxon>
        <taxon>Micrococcales</taxon>
        <taxon>Cellulomonadaceae</taxon>
        <taxon>Cellulomonas</taxon>
    </lineage>
</organism>
<evidence type="ECO:0000256" key="5">
    <source>
        <dbReference type="ARBA" id="ARBA00022692"/>
    </source>
</evidence>
<evidence type="ECO:0000256" key="7">
    <source>
        <dbReference type="ARBA" id="ARBA00023136"/>
    </source>
</evidence>